<organism evidence="2 3">
    <name type="scientific">Hyalomma marginatum</name>
    <dbReference type="NCBI Taxonomy" id="34627"/>
    <lineage>
        <taxon>Eukaryota</taxon>
        <taxon>Metazoa</taxon>
        <taxon>Ecdysozoa</taxon>
        <taxon>Arthropoda</taxon>
        <taxon>Chelicerata</taxon>
        <taxon>Arachnida</taxon>
        <taxon>Acari</taxon>
        <taxon>Parasitiformes</taxon>
        <taxon>Ixodida</taxon>
        <taxon>Ixodoidea</taxon>
        <taxon>Ixodidae</taxon>
        <taxon>Hyalomminae</taxon>
        <taxon>Hyalomma</taxon>
    </lineage>
</organism>
<proteinExistence type="predicted"/>
<gene>
    <name evidence="2" type="ORF">MHYMCMPASI_00364</name>
</gene>
<evidence type="ECO:0000259" key="1">
    <source>
        <dbReference type="Pfam" id="PF13612"/>
    </source>
</evidence>
<evidence type="ECO:0000313" key="3">
    <source>
        <dbReference type="Proteomes" id="UP000837675"/>
    </source>
</evidence>
<keyword evidence="3" id="KW-1185">Reference proteome</keyword>
<protein>
    <submittedName>
        <fullName evidence="2">Transposase</fullName>
    </submittedName>
</protein>
<reference evidence="2" key="1">
    <citation type="submission" date="2021-06" db="EMBL/GenBank/DDBJ databases">
        <authorList>
            <person name="Nardi T."/>
            <person name="Nardi T."/>
        </authorList>
    </citation>
    <scope>NUCLEOTIDE SEQUENCE</scope>
</reference>
<evidence type="ECO:0000313" key="2">
    <source>
        <dbReference type="EMBL" id="CAG7590854.1"/>
    </source>
</evidence>
<dbReference type="InterPro" id="IPR025668">
    <property type="entry name" value="Tnp_DDE_dom"/>
</dbReference>
<dbReference type="EMBL" id="CAJVAF010000129">
    <property type="protein sequence ID" value="CAG7590854.1"/>
    <property type="molecule type" value="Genomic_DNA"/>
</dbReference>
<feature type="domain" description="Transposase DDE" evidence="1">
    <location>
        <begin position="2"/>
        <end position="54"/>
    </location>
</feature>
<comment type="caution">
    <text evidence="2">The sequence shown here is derived from an EMBL/GenBank/DDBJ whole genome shotgun (WGS) entry which is preliminary data.</text>
</comment>
<dbReference type="Pfam" id="PF13612">
    <property type="entry name" value="DDE_Tnp_1_3"/>
    <property type="match status" value="1"/>
</dbReference>
<name>A0A8S4BVQ4_9ACAR</name>
<dbReference type="Proteomes" id="UP000837675">
    <property type="component" value="Unassembled WGS sequence"/>
</dbReference>
<dbReference type="AlphaFoldDB" id="A0A8S4BVQ4"/>
<accession>A0A8S4BVQ4</accession>
<sequence>MSFTQTPGNTDDRVVVEKLAQHLTGLLFGDRGYISKRLMGTLAIKVLSLSHDSRKI</sequence>